<comment type="subcellular location">
    <subcellularLocation>
        <location evidence="1">Cell membrane</location>
        <topology evidence="1">Peripheral membrane protein</topology>
    </subcellularLocation>
</comment>
<dbReference type="GO" id="GO:0005524">
    <property type="term" value="F:ATP binding"/>
    <property type="evidence" value="ECO:0007669"/>
    <property type="project" value="UniProtKB-KW"/>
</dbReference>
<evidence type="ECO:0000256" key="6">
    <source>
        <dbReference type="ARBA" id="ARBA00023251"/>
    </source>
</evidence>
<dbReference type="Gene3D" id="3.40.50.300">
    <property type="entry name" value="P-loop containing nucleotide triphosphate hydrolases"/>
    <property type="match status" value="1"/>
</dbReference>
<evidence type="ECO:0000256" key="5">
    <source>
        <dbReference type="ARBA" id="ARBA00022840"/>
    </source>
</evidence>
<evidence type="ECO:0000259" key="7">
    <source>
        <dbReference type="PROSITE" id="PS50893"/>
    </source>
</evidence>
<dbReference type="PROSITE" id="PS50893">
    <property type="entry name" value="ABC_TRANSPORTER_2"/>
    <property type="match status" value="1"/>
</dbReference>
<dbReference type="SMART" id="SM00382">
    <property type="entry name" value="AAA"/>
    <property type="match status" value="1"/>
</dbReference>
<keyword evidence="6" id="KW-0046">Antibiotic resistance</keyword>
<dbReference type="SUPFAM" id="SSF52540">
    <property type="entry name" value="P-loop containing nucleoside triphosphate hydrolases"/>
    <property type="match status" value="1"/>
</dbReference>
<keyword evidence="5 8" id="KW-0067">ATP-binding</keyword>
<comment type="caution">
    <text evidence="8">The sequence shown here is derived from an EMBL/GenBank/DDBJ whole genome shotgun (WGS) entry which is preliminary data.</text>
</comment>
<comment type="similarity">
    <text evidence="2">Belongs to the ABC transporter superfamily.</text>
</comment>
<dbReference type="RefSeq" id="WP_378488192.1">
    <property type="nucleotide sequence ID" value="NZ_JBHUFB010000022.1"/>
</dbReference>
<dbReference type="Pfam" id="PF00005">
    <property type="entry name" value="ABC_tran"/>
    <property type="match status" value="1"/>
</dbReference>
<evidence type="ECO:0000256" key="3">
    <source>
        <dbReference type="ARBA" id="ARBA00022448"/>
    </source>
</evidence>
<name>A0ABW4PB39_9NOCA</name>
<keyword evidence="9" id="KW-1185">Reference proteome</keyword>
<evidence type="ECO:0000256" key="2">
    <source>
        <dbReference type="ARBA" id="ARBA00005417"/>
    </source>
</evidence>
<keyword evidence="3" id="KW-0813">Transport</keyword>
<dbReference type="CDD" id="cd03230">
    <property type="entry name" value="ABC_DR_subfamily_A"/>
    <property type="match status" value="1"/>
</dbReference>
<reference evidence="9" key="1">
    <citation type="journal article" date="2019" name="Int. J. Syst. Evol. Microbiol.">
        <title>The Global Catalogue of Microorganisms (GCM) 10K type strain sequencing project: providing services to taxonomists for standard genome sequencing and annotation.</title>
        <authorList>
            <consortium name="The Broad Institute Genomics Platform"/>
            <consortium name="The Broad Institute Genome Sequencing Center for Infectious Disease"/>
            <person name="Wu L."/>
            <person name="Ma J."/>
        </authorList>
    </citation>
    <scope>NUCLEOTIDE SEQUENCE [LARGE SCALE GENOMIC DNA]</scope>
    <source>
        <strain evidence="9">DT72</strain>
    </source>
</reference>
<dbReference type="InterPro" id="IPR003593">
    <property type="entry name" value="AAA+_ATPase"/>
</dbReference>
<gene>
    <name evidence="8" type="ORF">ACFSJG_26270</name>
</gene>
<dbReference type="PANTHER" id="PTHR42711">
    <property type="entry name" value="ABC TRANSPORTER ATP-BINDING PROTEIN"/>
    <property type="match status" value="1"/>
</dbReference>
<dbReference type="EMBL" id="JBHUFB010000022">
    <property type="protein sequence ID" value="MFD1815737.1"/>
    <property type="molecule type" value="Genomic_DNA"/>
</dbReference>
<organism evidence="8 9">
    <name type="scientific">Rhodococcus gannanensis</name>
    <dbReference type="NCBI Taxonomy" id="1960308"/>
    <lineage>
        <taxon>Bacteria</taxon>
        <taxon>Bacillati</taxon>
        <taxon>Actinomycetota</taxon>
        <taxon>Actinomycetes</taxon>
        <taxon>Mycobacteriales</taxon>
        <taxon>Nocardiaceae</taxon>
        <taxon>Rhodococcus</taxon>
    </lineage>
</organism>
<dbReference type="InterPro" id="IPR017871">
    <property type="entry name" value="ABC_transporter-like_CS"/>
</dbReference>
<protein>
    <submittedName>
        <fullName evidence="8">ABC transporter ATP-binding protein</fullName>
    </submittedName>
</protein>
<sequence length="313" mass="34327">MDTTAEPLVEVDQLTRRFGPRRGVTDVSFTISPGEVFGFLGPNGAGKSTTIRLLLGLYRPTSGRMRVFGLDPTRDGVAINRRVGYLPGELALPPKLTGTQLLDRFASFRGLTDRTYRDALSKRFGAQLDQPVRTLSKGNRQKLGIVLAFMHRPELLVLDEPTSGLDPLMQDEFAHLVRETVDDGRTVLLSSHDLEEVQQLGDRLAIIKEGRIIVTDSVEGLRRSAPRTVDLWFEGDVDTAQITDLDGVELRGHEDGRYTFSVTGTVAELLSTAGRLGAVDISARRADLDELFLSYYRDAADGGTTGGEVTDAH</sequence>
<dbReference type="InterPro" id="IPR003439">
    <property type="entry name" value="ABC_transporter-like_ATP-bd"/>
</dbReference>
<evidence type="ECO:0000313" key="8">
    <source>
        <dbReference type="EMBL" id="MFD1815737.1"/>
    </source>
</evidence>
<feature type="domain" description="ABC transporter" evidence="7">
    <location>
        <begin position="9"/>
        <end position="234"/>
    </location>
</feature>
<proteinExistence type="inferred from homology"/>
<evidence type="ECO:0000256" key="4">
    <source>
        <dbReference type="ARBA" id="ARBA00022741"/>
    </source>
</evidence>
<dbReference type="InterPro" id="IPR027417">
    <property type="entry name" value="P-loop_NTPase"/>
</dbReference>
<accession>A0ABW4PB39</accession>
<evidence type="ECO:0000313" key="9">
    <source>
        <dbReference type="Proteomes" id="UP001597286"/>
    </source>
</evidence>
<dbReference type="PROSITE" id="PS00211">
    <property type="entry name" value="ABC_TRANSPORTER_1"/>
    <property type="match status" value="1"/>
</dbReference>
<dbReference type="InterPro" id="IPR050763">
    <property type="entry name" value="ABC_transporter_ATP-binding"/>
</dbReference>
<dbReference type="Proteomes" id="UP001597286">
    <property type="component" value="Unassembled WGS sequence"/>
</dbReference>
<evidence type="ECO:0000256" key="1">
    <source>
        <dbReference type="ARBA" id="ARBA00004202"/>
    </source>
</evidence>
<dbReference type="PANTHER" id="PTHR42711:SF5">
    <property type="entry name" value="ABC TRANSPORTER ATP-BINDING PROTEIN NATA"/>
    <property type="match status" value="1"/>
</dbReference>
<keyword evidence="4" id="KW-0547">Nucleotide-binding</keyword>